<keyword evidence="2" id="KW-1185">Reference proteome</keyword>
<feature type="compositionally biased region" description="Basic and acidic residues" evidence="1">
    <location>
        <begin position="202"/>
        <end position="211"/>
    </location>
</feature>
<dbReference type="PANTHER" id="PTHR24074">
    <property type="entry name" value="CO-CHAPERONE PROTEIN DJLA"/>
    <property type="match status" value="1"/>
</dbReference>
<accession>A0A6P9EEI7</accession>
<dbReference type="Proteomes" id="UP000235220">
    <property type="component" value="Chromosome 4"/>
</dbReference>
<dbReference type="PRINTS" id="PR00625">
    <property type="entry name" value="JDOMAIN"/>
</dbReference>
<reference evidence="3" key="1">
    <citation type="submission" date="2025-08" db="UniProtKB">
        <authorList>
            <consortium name="RefSeq"/>
        </authorList>
    </citation>
    <scope>IDENTIFICATION</scope>
    <source>
        <tissue evidence="3">Leaves</tissue>
    </source>
</reference>
<dbReference type="PROSITE" id="PS50076">
    <property type="entry name" value="DNAJ_2"/>
    <property type="match status" value="1"/>
</dbReference>
<protein>
    <submittedName>
        <fullName evidence="3">Chaperone protein dnaJ 72</fullName>
    </submittedName>
</protein>
<dbReference type="InterPro" id="IPR001623">
    <property type="entry name" value="DnaJ_domain"/>
</dbReference>
<dbReference type="OrthoDB" id="442087at2759"/>
<proteinExistence type="predicted"/>
<sequence length="211" mass="23821">MVLMTTMDDHYKILGLNRNASKGEIKEAFRKLAVKFHPDKHSQSPNSVRENATLRFKQVSEAYEVLSDDRKRANYDFRSRSGSGAGPSTRGGYGYNHHYHNSHSNYRGWNGKAYGSSRFESALQFLTTRAFLRNLGFAGALLGGMFVTDMSMEALWKRNNSGKSFEEAIDSIKKLKEAIEDVEDATESTQKARIHEATVPFEKADSHSKRS</sequence>
<dbReference type="Gramene" id="Jr04_17520_p1">
    <property type="protein sequence ID" value="cds.Jr04_17520_p1"/>
    <property type="gene ID" value="Jr04_17520"/>
</dbReference>
<dbReference type="Pfam" id="PF00226">
    <property type="entry name" value="DnaJ"/>
    <property type="match status" value="1"/>
</dbReference>
<evidence type="ECO:0000313" key="3">
    <source>
        <dbReference type="RefSeq" id="XP_035545746.1"/>
    </source>
</evidence>
<organism evidence="2 3">
    <name type="scientific">Juglans regia</name>
    <name type="common">English walnut</name>
    <dbReference type="NCBI Taxonomy" id="51240"/>
    <lineage>
        <taxon>Eukaryota</taxon>
        <taxon>Viridiplantae</taxon>
        <taxon>Streptophyta</taxon>
        <taxon>Embryophyta</taxon>
        <taxon>Tracheophyta</taxon>
        <taxon>Spermatophyta</taxon>
        <taxon>Magnoliopsida</taxon>
        <taxon>eudicotyledons</taxon>
        <taxon>Gunneridae</taxon>
        <taxon>Pentapetalae</taxon>
        <taxon>rosids</taxon>
        <taxon>fabids</taxon>
        <taxon>Fagales</taxon>
        <taxon>Juglandaceae</taxon>
        <taxon>Juglans</taxon>
    </lineage>
</organism>
<feature type="region of interest" description="Disordered" evidence="1">
    <location>
        <begin position="184"/>
        <end position="211"/>
    </location>
</feature>
<dbReference type="CDD" id="cd06257">
    <property type="entry name" value="DnaJ"/>
    <property type="match status" value="1"/>
</dbReference>
<dbReference type="SMART" id="SM00271">
    <property type="entry name" value="DnaJ"/>
    <property type="match status" value="1"/>
</dbReference>
<name>A0A6P9EEI7_JUGRE</name>
<dbReference type="AlphaFoldDB" id="A0A6P9EEI7"/>
<dbReference type="KEGG" id="jre:109019013"/>
<dbReference type="PROSITE" id="PS00636">
    <property type="entry name" value="DNAJ_1"/>
    <property type="match status" value="1"/>
</dbReference>
<evidence type="ECO:0000313" key="2">
    <source>
        <dbReference type="Proteomes" id="UP000235220"/>
    </source>
</evidence>
<dbReference type="RefSeq" id="XP_035545746.1">
    <property type="nucleotide sequence ID" value="XM_035689853.1"/>
</dbReference>
<dbReference type="InterPro" id="IPR018253">
    <property type="entry name" value="DnaJ_domain_CS"/>
</dbReference>
<dbReference type="FunFam" id="1.10.287.110:FF:000073">
    <property type="entry name" value="DnaJ domain protein"/>
    <property type="match status" value="1"/>
</dbReference>
<dbReference type="Gene3D" id="1.10.287.110">
    <property type="entry name" value="DnaJ domain"/>
    <property type="match status" value="1"/>
</dbReference>
<dbReference type="SUPFAM" id="SSF46565">
    <property type="entry name" value="Chaperone J-domain"/>
    <property type="match status" value="1"/>
</dbReference>
<gene>
    <name evidence="3" type="primary">LOC109019013</name>
</gene>
<dbReference type="InterPro" id="IPR036869">
    <property type="entry name" value="J_dom_sf"/>
</dbReference>
<evidence type="ECO:0000256" key="1">
    <source>
        <dbReference type="SAM" id="MobiDB-lite"/>
    </source>
</evidence>
<dbReference type="InterPro" id="IPR050817">
    <property type="entry name" value="DjlA_DnaK_co-chaperone"/>
</dbReference>
<dbReference type="FunCoup" id="A0A6P9EEI7">
    <property type="interactions" value="75"/>
</dbReference>
<dbReference type="GeneID" id="109019013"/>